<sequence>MSKLLARTPETLVAMITSTTLSDFVCRTMGGRPSIFPVKHKQLANPMTLYLSYESPAMPFDPFYPDYPLRHEMPPSPYLLSPSSGCDDPA</sequence>
<dbReference type="EMBL" id="JAPMOS010000018">
    <property type="protein sequence ID" value="KAJ4459554.1"/>
    <property type="molecule type" value="Genomic_DNA"/>
</dbReference>
<gene>
    <name evidence="1" type="ORF">PAPYR_4270</name>
</gene>
<accession>A0ABQ8UK12</accession>
<name>A0ABQ8UK12_9EUKA</name>
<dbReference type="Proteomes" id="UP001141327">
    <property type="component" value="Unassembled WGS sequence"/>
</dbReference>
<organism evidence="1 2">
    <name type="scientific">Paratrimastix pyriformis</name>
    <dbReference type="NCBI Taxonomy" id="342808"/>
    <lineage>
        <taxon>Eukaryota</taxon>
        <taxon>Metamonada</taxon>
        <taxon>Preaxostyla</taxon>
        <taxon>Paratrimastigidae</taxon>
        <taxon>Paratrimastix</taxon>
    </lineage>
</organism>
<evidence type="ECO:0000313" key="2">
    <source>
        <dbReference type="Proteomes" id="UP001141327"/>
    </source>
</evidence>
<protein>
    <submittedName>
        <fullName evidence="1">Uncharacterized protein</fullName>
    </submittedName>
</protein>
<proteinExistence type="predicted"/>
<keyword evidence="2" id="KW-1185">Reference proteome</keyword>
<comment type="caution">
    <text evidence="1">The sequence shown here is derived from an EMBL/GenBank/DDBJ whole genome shotgun (WGS) entry which is preliminary data.</text>
</comment>
<evidence type="ECO:0000313" key="1">
    <source>
        <dbReference type="EMBL" id="KAJ4459554.1"/>
    </source>
</evidence>
<reference evidence="1" key="1">
    <citation type="journal article" date="2022" name="bioRxiv">
        <title>Genomics of Preaxostyla Flagellates Illuminates Evolutionary Transitions and the Path Towards Mitochondrial Loss.</title>
        <authorList>
            <person name="Novak L.V.F."/>
            <person name="Treitli S.C."/>
            <person name="Pyrih J."/>
            <person name="Halakuc P."/>
            <person name="Pipaliya S.V."/>
            <person name="Vacek V."/>
            <person name="Brzon O."/>
            <person name="Soukal P."/>
            <person name="Eme L."/>
            <person name="Dacks J.B."/>
            <person name="Karnkowska A."/>
            <person name="Elias M."/>
            <person name="Hampl V."/>
        </authorList>
    </citation>
    <scope>NUCLEOTIDE SEQUENCE</scope>
    <source>
        <strain evidence="1">RCP-MX</strain>
    </source>
</reference>